<comment type="caution">
    <text evidence="1">The sequence shown here is derived from an EMBL/GenBank/DDBJ whole genome shotgun (WGS) entry which is preliminary data.</text>
</comment>
<dbReference type="AlphaFoldDB" id="A0A4C1ULA3"/>
<keyword evidence="2" id="KW-1185">Reference proteome</keyword>
<evidence type="ECO:0000313" key="1">
    <source>
        <dbReference type="EMBL" id="GBP27099.1"/>
    </source>
</evidence>
<proteinExistence type="predicted"/>
<organism evidence="1 2">
    <name type="scientific">Eumeta variegata</name>
    <name type="common">Bagworm moth</name>
    <name type="synonym">Eumeta japonica</name>
    <dbReference type="NCBI Taxonomy" id="151549"/>
    <lineage>
        <taxon>Eukaryota</taxon>
        <taxon>Metazoa</taxon>
        <taxon>Ecdysozoa</taxon>
        <taxon>Arthropoda</taxon>
        <taxon>Hexapoda</taxon>
        <taxon>Insecta</taxon>
        <taxon>Pterygota</taxon>
        <taxon>Neoptera</taxon>
        <taxon>Endopterygota</taxon>
        <taxon>Lepidoptera</taxon>
        <taxon>Glossata</taxon>
        <taxon>Ditrysia</taxon>
        <taxon>Tineoidea</taxon>
        <taxon>Psychidae</taxon>
        <taxon>Oiketicinae</taxon>
        <taxon>Eumeta</taxon>
    </lineage>
</organism>
<evidence type="ECO:0000313" key="2">
    <source>
        <dbReference type="Proteomes" id="UP000299102"/>
    </source>
</evidence>
<sequence length="183" mass="20575">MALLWRVSDHRRPWTFTLASPKKSPVCCWPFEKELHILRRRKWANAGRKVGNRTAAAATIIDYFVLILYLRINIVGPSSVYSFPPLGNLYHLAQAVARRPTASRSLNPIKYFEAPVKSAHVRYVAEAGPVAPLVAGRHSGRHFEQVVSSQLNLFALRRDVPFSCRLSGSAPKNYLTSFLPHGL</sequence>
<accession>A0A4C1ULA3</accession>
<dbReference type="Proteomes" id="UP000299102">
    <property type="component" value="Unassembled WGS sequence"/>
</dbReference>
<reference evidence="1 2" key="1">
    <citation type="journal article" date="2019" name="Commun. Biol.">
        <title>The bagworm genome reveals a unique fibroin gene that provides high tensile strength.</title>
        <authorList>
            <person name="Kono N."/>
            <person name="Nakamura H."/>
            <person name="Ohtoshi R."/>
            <person name="Tomita M."/>
            <person name="Numata K."/>
            <person name="Arakawa K."/>
        </authorList>
    </citation>
    <scope>NUCLEOTIDE SEQUENCE [LARGE SCALE GENOMIC DNA]</scope>
</reference>
<name>A0A4C1ULA3_EUMVA</name>
<gene>
    <name evidence="1" type="ORF">EVAR_16769_1</name>
</gene>
<protein>
    <submittedName>
        <fullName evidence="1">Uncharacterized protein</fullName>
    </submittedName>
</protein>
<dbReference type="EMBL" id="BGZK01000189">
    <property type="protein sequence ID" value="GBP27099.1"/>
    <property type="molecule type" value="Genomic_DNA"/>
</dbReference>